<dbReference type="CDD" id="cd00159">
    <property type="entry name" value="RhoGAP"/>
    <property type="match status" value="1"/>
</dbReference>
<dbReference type="Pfam" id="PF00620">
    <property type="entry name" value="RhoGAP"/>
    <property type="match status" value="1"/>
</dbReference>
<protein>
    <submittedName>
        <fullName evidence="2">Rho-type gtpase-activating protein</fullName>
    </submittedName>
</protein>
<comment type="caution">
    <text evidence="2">The sequence shown here is derived from an EMBL/GenBank/DDBJ whole genome shotgun (WGS) entry which is preliminary data.</text>
</comment>
<evidence type="ECO:0000313" key="2">
    <source>
        <dbReference type="EMBL" id="KAK8877987.1"/>
    </source>
</evidence>
<proteinExistence type="predicted"/>
<reference evidence="2 3" key="1">
    <citation type="submission" date="2024-04" db="EMBL/GenBank/DDBJ databases">
        <title>Tritrichomonas musculus Genome.</title>
        <authorList>
            <person name="Alves-Ferreira E."/>
            <person name="Grigg M."/>
            <person name="Lorenzi H."/>
            <person name="Galac M."/>
        </authorList>
    </citation>
    <scope>NUCLEOTIDE SEQUENCE [LARGE SCALE GENOMIC DNA]</scope>
    <source>
        <strain evidence="2 3">EAF2021</strain>
    </source>
</reference>
<dbReference type="SUPFAM" id="SSF48350">
    <property type="entry name" value="GTPase activation domain, GAP"/>
    <property type="match status" value="1"/>
</dbReference>
<dbReference type="InterPro" id="IPR000198">
    <property type="entry name" value="RhoGAP_dom"/>
</dbReference>
<evidence type="ECO:0000259" key="1">
    <source>
        <dbReference type="PROSITE" id="PS50238"/>
    </source>
</evidence>
<organism evidence="2 3">
    <name type="scientific">Tritrichomonas musculus</name>
    <dbReference type="NCBI Taxonomy" id="1915356"/>
    <lineage>
        <taxon>Eukaryota</taxon>
        <taxon>Metamonada</taxon>
        <taxon>Parabasalia</taxon>
        <taxon>Tritrichomonadida</taxon>
        <taxon>Tritrichomonadidae</taxon>
        <taxon>Tritrichomonas</taxon>
    </lineage>
</organism>
<gene>
    <name evidence="2" type="ORF">M9Y10_004750</name>
</gene>
<accession>A0ABR2JLA6</accession>
<dbReference type="InterPro" id="IPR008936">
    <property type="entry name" value="Rho_GTPase_activation_prot"/>
</dbReference>
<feature type="domain" description="Rho-GAP" evidence="1">
    <location>
        <begin position="17"/>
        <end position="208"/>
    </location>
</feature>
<dbReference type="Gene3D" id="1.10.555.10">
    <property type="entry name" value="Rho GTPase activation protein"/>
    <property type="match status" value="1"/>
</dbReference>
<dbReference type="SMART" id="SM00324">
    <property type="entry name" value="RhoGAP"/>
    <property type="match status" value="1"/>
</dbReference>
<dbReference type="PROSITE" id="PS50238">
    <property type="entry name" value="RHOGAP"/>
    <property type="match status" value="1"/>
</dbReference>
<dbReference type="Proteomes" id="UP001470230">
    <property type="component" value="Unassembled WGS sequence"/>
</dbReference>
<keyword evidence="3" id="KW-1185">Reference proteome</keyword>
<dbReference type="PANTHER" id="PTHR45808:SF2">
    <property type="entry name" value="RHO GTPASE-ACTIVATING PROTEIN 68F"/>
    <property type="match status" value="1"/>
</dbReference>
<dbReference type="PANTHER" id="PTHR45808">
    <property type="entry name" value="RHO GTPASE-ACTIVATING PROTEIN 68F"/>
    <property type="match status" value="1"/>
</dbReference>
<dbReference type="EMBL" id="JAPFFF010000011">
    <property type="protein sequence ID" value="KAK8877987.1"/>
    <property type="molecule type" value="Genomic_DNA"/>
</dbReference>
<sequence length="311" mass="35855">MIDSTEQQTENHHFFDMPPEAFHGKIPFIVTDLIAELKRRNCEKVEGIFRLNGSDTRINQLIAEMDKGRIQDWDKYNKPEDIHVISTALKRYFGRMAEKEPLATHEYYACFIGAMESINADPKSKPVLNTLTGLLPKIRRLTMGYLCKFLYDISTNSAENKMTPSNLAICFAPNILTSTDVPPDLALQQQQEANKVFAILIEDYQMVFEGIDFNDESLICNEEDFNLFNAPPINVVHIQNQIFRCNFRHGHIIPFVPLCRLINSQKFKRPTRDPPDPTNEQKEEIGYSELLETVRNIAKKKKTKNKPSEFV</sequence>
<evidence type="ECO:0000313" key="3">
    <source>
        <dbReference type="Proteomes" id="UP001470230"/>
    </source>
</evidence>
<name>A0ABR2JLA6_9EUKA</name>